<protein>
    <submittedName>
        <fullName evidence="2">Uncharacterized protein</fullName>
    </submittedName>
</protein>
<evidence type="ECO:0000313" key="2">
    <source>
        <dbReference type="EMBL" id="KAF1851387.1"/>
    </source>
</evidence>
<feature type="region of interest" description="Disordered" evidence="1">
    <location>
        <begin position="84"/>
        <end position="107"/>
    </location>
</feature>
<evidence type="ECO:0000256" key="1">
    <source>
        <dbReference type="SAM" id="MobiDB-lite"/>
    </source>
</evidence>
<dbReference type="EMBL" id="ML976614">
    <property type="protein sequence ID" value="KAF1851387.1"/>
    <property type="molecule type" value="Genomic_DNA"/>
</dbReference>
<reference evidence="2" key="1">
    <citation type="submission" date="2020-01" db="EMBL/GenBank/DDBJ databases">
        <authorList>
            <consortium name="DOE Joint Genome Institute"/>
            <person name="Haridas S."/>
            <person name="Albert R."/>
            <person name="Binder M."/>
            <person name="Bloem J."/>
            <person name="Labutti K."/>
            <person name="Salamov A."/>
            <person name="Andreopoulos B."/>
            <person name="Baker S.E."/>
            <person name="Barry K."/>
            <person name="Bills G."/>
            <person name="Bluhm B.H."/>
            <person name="Cannon C."/>
            <person name="Castanera R."/>
            <person name="Culley D.E."/>
            <person name="Daum C."/>
            <person name="Ezra D."/>
            <person name="Gonzalez J.B."/>
            <person name="Henrissat B."/>
            <person name="Kuo A."/>
            <person name="Liang C."/>
            <person name="Lipzen A."/>
            <person name="Lutzoni F."/>
            <person name="Magnuson J."/>
            <person name="Mondo S."/>
            <person name="Nolan M."/>
            <person name="Ohm R."/>
            <person name="Pangilinan J."/>
            <person name="Park H.-J."/>
            <person name="Ramirez L."/>
            <person name="Alfaro M."/>
            <person name="Sun H."/>
            <person name="Tritt A."/>
            <person name="Yoshinaga Y."/>
            <person name="Zwiers L.-H."/>
            <person name="Turgeon B.G."/>
            <person name="Goodwin S.B."/>
            <person name="Spatafora J.W."/>
            <person name="Crous P.W."/>
            <person name="Grigoriev I.V."/>
        </authorList>
    </citation>
    <scope>NUCLEOTIDE SEQUENCE</scope>
    <source>
        <strain evidence="2">CBS 394.84</strain>
    </source>
</reference>
<accession>A0A9P4GT94</accession>
<organism evidence="2 3">
    <name type="scientific">Cucurbitaria berberidis CBS 394.84</name>
    <dbReference type="NCBI Taxonomy" id="1168544"/>
    <lineage>
        <taxon>Eukaryota</taxon>
        <taxon>Fungi</taxon>
        <taxon>Dikarya</taxon>
        <taxon>Ascomycota</taxon>
        <taxon>Pezizomycotina</taxon>
        <taxon>Dothideomycetes</taxon>
        <taxon>Pleosporomycetidae</taxon>
        <taxon>Pleosporales</taxon>
        <taxon>Pleosporineae</taxon>
        <taxon>Cucurbitariaceae</taxon>
        <taxon>Cucurbitaria</taxon>
    </lineage>
</organism>
<gene>
    <name evidence="2" type="ORF">K460DRAFT_33772</name>
</gene>
<feature type="compositionally biased region" description="Basic residues" evidence="1">
    <location>
        <begin position="23"/>
        <end position="32"/>
    </location>
</feature>
<sequence length="107" mass="11726">MLEPLDMPPPPWCVSIKRQAARHIPPKGHGRYARPTQCAGTTTTTTMPTTTCTAKHTHTHTHLLLPFFPFPPAKIRPHSLSSSKCLASQAPTRPSTLLIRTLSARPA</sequence>
<feature type="compositionally biased region" description="Polar residues" evidence="1">
    <location>
        <begin position="84"/>
        <end position="95"/>
    </location>
</feature>
<dbReference type="AlphaFoldDB" id="A0A9P4GT94"/>
<proteinExistence type="predicted"/>
<name>A0A9P4GT94_9PLEO</name>
<dbReference type="GeneID" id="63848272"/>
<feature type="region of interest" description="Disordered" evidence="1">
    <location>
        <begin position="23"/>
        <end position="45"/>
    </location>
</feature>
<keyword evidence="3" id="KW-1185">Reference proteome</keyword>
<evidence type="ECO:0000313" key="3">
    <source>
        <dbReference type="Proteomes" id="UP000800039"/>
    </source>
</evidence>
<comment type="caution">
    <text evidence="2">The sequence shown here is derived from an EMBL/GenBank/DDBJ whole genome shotgun (WGS) entry which is preliminary data.</text>
</comment>
<dbReference type="RefSeq" id="XP_040793950.1">
    <property type="nucleotide sequence ID" value="XM_040931020.1"/>
</dbReference>
<dbReference type="Proteomes" id="UP000800039">
    <property type="component" value="Unassembled WGS sequence"/>
</dbReference>